<gene>
    <name evidence="1" type="ORF">Pint_17685</name>
</gene>
<evidence type="ECO:0000313" key="1">
    <source>
        <dbReference type="EMBL" id="KAJ0041853.1"/>
    </source>
</evidence>
<reference evidence="2" key="1">
    <citation type="journal article" date="2023" name="G3 (Bethesda)">
        <title>Genome assembly and association tests identify interacting loci associated with vigor, precocity, and sex in interspecific pistachio rootstocks.</title>
        <authorList>
            <person name="Palmer W."/>
            <person name="Jacygrad E."/>
            <person name="Sagayaradj S."/>
            <person name="Cavanaugh K."/>
            <person name="Han R."/>
            <person name="Bertier L."/>
            <person name="Beede B."/>
            <person name="Kafkas S."/>
            <person name="Golino D."/>
            <person name="Preece J."/>
            <person name="Michelmore R."/>
        </authorList>
    </citation>
    <scope>NUCLEOTIDE SEQUENCE [LARGE SCALE GENOMIC DNA]</scope>
</reference>
<dbReference type="EMBL" id="CM047739">
    <property type="protein sequence ID" value="KAJ0041853.1"/>
    <property type="molecule type" value="Genomic_DNA"/>
</dbReference>
<name>A0ACC0YVR4_9ROSI</name>
<proteinExistence type="predicted"/>
<evidence type="ECO:0000313" key="2">
    <source>
        <dbReference type="Proteomes" id="UP001163603"/>
    </source>
</evidence>
<dbReference type="Proteomes" id="UP001163603">
    <property type="component" value="Chromosome 4"/>
</dbReference>
<protein>
    <submittedName>
        <fullName evidence="1">Uncharacterized protein</fullName>
    </submittedName>
</protein>
<accession>A0ACC0YVR4</accession>
<keyword evidence="2" id="KW-1185">Reference proteome</keyword>
<comment type="caution">
    <text evidence="1">The sequence shown here is derived from an EMBL/GenBank/DDBJ whole genome shotgun (WGS) entry which is preliminary data.</text>
</comment>
<organism evidence="1 2">
    <name type="scientific">Pistacia integerrima</name>
    <dbReference type="NCBI Taxonomy" id="434235"/>
    <lineage>
        <taxon>Eukaryota</taxon>
        <taxon>Viridiplantae</taxon>
        <taxon>Streptophyta</taxon>
        <taxon>Embryophyta</taxon>
        <taxon>Tracheophyta</taxon>
        <taxon>Spermatophyta</taxon>
        <taxon>Magnoliopsida</taxon>
        <taxon>eudicotyledons</taxon>
        <taxon>Gunneridae</taxon>
        <taxon>Pentapetalae</taxon>
        <taxon>rosids</taxon>
        <taxon>malvids</taxon>
        <taxon>Sapindales</taxon>
        <taxon>Anacardiaceae</taxon>
        <taxon>Pistacia</taxon>
    </lineage>
</organism>
<sequence>MTSCAVSAAVASTRRITLNHAAYVEFALSNPRGKLSHLSCRNQVRHPVNVVQLLAVKRRELMLKTLPFSVPNENDEAERETSHDCTDDGLVLGTEISHDSTDDLLVSERETSHDFTDNGLVLCTEYNKSSEHQDVEVVASVSSLEEDLSQGAEDLRKPGSILQKLKAIRLHVLASEQWNTSQLQLCHGHYLESATNLIHYLALKGLDIEQLREDLSSTGLLNLKTINSYVLACLNAGIQLLENRNTTSLDKKENISVGSCTQEILYQQQNEKFTVRAMRKKLLSNKELLLGSLRGNRTTQVMVTIGQEATESDTLISDILKAGASIIRINCAHGNPSVWSEIIRRVKRTSQMLEMPCRILMDLAGPKIRTGSLKPGPCVTKISPKKNATGNVMFPAQVWLSYKGSGPPPSHLSPDAALFIDDQRFLSELREGDTLKFYDARGKKRMLKITRQFHVFSGTGFVAECTRTAYVQSGTELYTKGKKGRLLAGKVVDVPAKEKFIRLRVGDLLVISQDSSLEQEDLSGPASGAHRITCSSGYLFDSVKPGEPIAFDDGKIWGVIQGASNSEIVVFITRVGLRGTKLGSEKSINIPESNIRFEGLTTKDLMDLEFVALHADMVGVSFVRDISDIVVLRQELEKRKLQNLGIILKIETKSGFEKLPLMLLEAMKSSNPLGVMIARGDLAVECGWERLADIQEEILSICGAAHVPVIWATQVLESLVKSGVPTRAEITDVVNGRRASCVMLNKGKYIVEAVSTLDTILHLNTSQTKADLRPLLLWSHFCH</sequence>